<organism evidence="4 5">
    <name type="scientific">Brachionus plicatilis</name>
    <name type="common">Marine rotifer</name>
    <name type="synonym">Brachionus muelleri</name>
    <dbReference type="NCBI Taxonomy" id="10195"/>
    <lineage>
        <taxon>Eukaryota</taxon>
        <taxon>Metazoa</taxon>
        <taxon>Spiralia</taxon>
        <taxon>Gnathifera</taxon>
        <taxon>Rotifera</taxon>
        <taxon>Eurotatoria</taxon>
        <taxon>Monogononta</taxon>
        <taxon>Pseudotrocha</taxon>
        <taxon>Ploima</taxon>
        <taxon>Brachionidae</taxon>
        <taxon>Brachionus</taxon>
    </lineage>
</organism>
<dbReference type="OrthoDB" id="26525at2759"/>
<dbReference type="GO" id="GO:0005509">
    <property type="term" value="F:calcium ion binding"/>
    <property type="evidence" value="ECO:0007669"/>
    <property type="project" value="InterPro"/>
</dbReference>
<dbReference type="Proteomes" id="UP000276133">
    <property type="component" value="Unassembled WGS sequence"/>
</dbReference>
<keyword evidence="5" id="KW-1185">Reference proteome</keyword>
<dbReference type="InterPro" id="IPR018247">
    <property type="entry name" value="EF_Hand_1_Ca_BS"/>
</dbReference>
<evidence type="ECO:0000256" key="2">
    <source>
        <dbReference type="SAM" id="SignalP"/>
    </source>
</evidence>
<feature type="signal peptide" evidence="2">
    <location>
        <begin position="1"/>
        <end position="19"/>
    </location>
</feature>
<protein>
    <recommendedName>
        <fullName evidence="3">EF-hand domain-containing protein</fullName>
    </recommendedName>
</protein>
<evidence type="ECO:0000313" key="5">
    <source>
        <dbReference type="Proteomes" id="UP000276133"/>
    </source>
</evidence>
<comment type="caution">
    <text evidence="4">The sequence shown here is derived from an EMBL/GenBank/DDBJ whole genome shotgun (WGS) entry which is preliminary data.</text>
</comment>
<evidence type="ECO:0000259" key="3">
    <source>
        <dbReference type="PROSITE" id="PS50222"/>
    </source>
</evidence>
<dbReference type="SMART" id="SM00054">
    <property type="entry name" value="EFh"/>
    <property type="match status" value="2"/>
</dbReference>
<feature type="chain" id="PRO_5018288909" description="EF-hand domain-containing protein" evidence="2">
    <location>
        <begin position="20"/>
        <end position="94"/>
    </location>
</feature>
<proteinExistence type="predicted"/>
<name>A0A3M7Q5C5_BRAPC</name>
<dbReference type="PROSITE" id="PS00018">
    <property type="entry name" value="EF_HAND_1"/>
    <property type="match status" value="1"/>
</dbReference>
<evidence type="ECO:0000256" key="1">
    <source>
        <dbReference type="ARBA" id="ARBA00022837"/>
    </source>
</evidence>
<dbReference type="InterPro" id="IPR011992">
    <property type="entry name" value="EF-hand-dom_pair"/>
</dbReference>
<feature type="domain" description="EF-hand" evidence="3">
    <location>
        <begin position="21"/>
        <end position="56"/>
    </location>
</feature>
<keyword evidence="2" id="KW-0732">Signal</keyword>
<dbReference type="AlphaFoldDB" id="A0A3M7Q5C5"/>
<accession>A0A3M7Q5C5</accession>
<feature type="domain" description="EF-hand" evidence="3">
    <location>
        <begin position="60"/>
        <end position="94"/>
    </location>
</feature>
<keyword evidence="1" id="KW-0106">Calcium</keyword>
<evidence type="ECO:0000313" key="4">
    <source>
        <dbReference type="EMBL" id="RNA06646.1"/>
    </source>
</evidence>
<gene>
    <name evidence="4" type="ORF">BpHYR1_029194</name>
</gene>
<dbReference type="Pfam" id="PF13499">
    <property type="entry name" value="EF-hand_7"/>
    <property type="match status" value="1"/>
</dbReference>
<dbReference type="EMBL" id="REGN01007324">
    <property type="protein sequence ID" value="RNA06646.1"/>
    <property type="molecule type" value="Genomic_DNA"/>
</dbReference>
<reference evidence="4 5" key="1">
    <citation type="journal article" date="2018" name="Sci. Rep.">
        <title>Genomic signatures of local adaptation to the degree of environmental predictability in rotifers.</title>
        <authorList>
            <person name="Franch-Gras L."/>
            <person name="Hahn C."/>
            <person name="Garcia-Roger E.M."/>
            <person name="Carmona M.J."/>
            <person name="Serra M."/>
            <person name="Gomez A."/>
        </authorList>
    </citation>
    <scope>NUCLEOTIDE SEQUENCE [LARGE SCALE GENOMIC DNA]</scope>
    <source>
        <strain evidence="4">HYR1</strain>
    </source>
</reference>
<dbReference type="PROSITE" id="PS50222">
    <property type="entry name" value="EF_HAND_2"/>
    <property type="match status" value="2"/>
</dbReference>
<dbReference type="Gene3D" id="1.10.238.10">
    <property type="entry name" value="EF-hand"/>
    <property type="match status" value="1"/>
</dbReference>
<dbReference type="SUPFAM" id="SSF47473">
    <property type="entry name" value="EF-hand"/>
    <property type="match status" value="1"/>
</dbReference>
<dbReference type="InterPro" id="IPR002048">
    <property type="entry name" value="EF_hand_dom"/>
</dbReference>
<sequence length="94" mass="11295">MLSLEKLIIFISFYTIVCSNTISQDPKTIFNQVDLNHDSFIDFDEITQSFDLIKDYLGSTNFEDLEYMFRSIDINKDQKLDYREFMRGFFDLNY</sequence>